<dbReference type="Gene3D" id="3.40.50.12780">
    <property type="entry name" value="N-terminal domain of ligase-like"/>
    <property type="match status" value="1"/>
</dbReference>
<name>A0AAD4GT17_ASPNN</name>
<comment type="caution">
    <text evidence="6">The sequence shown here is derived from an EMBL/GenBank/DDBJ whole genome shotgun (WGS) entry which is preliminary data.</text>
</comment>
<dbReference type="InterPro" id="IPR020845">
    <property type="entry name" value="AMP-binding_CS"/>
</dbReference>
<feature type="domain" description="AMP-binding enzyme C-terminal" evidence="5">
    <location>
        <begin position="457"/>
        <end position="539"/>
    </location>
</feature>
<evidence type="ECO:0008006" key="8">
    <source>
        <dbReference type="Google" id="ProtNLM"/>
    </source>
</evidence>
<evidence type="ECO:0000313" key="7">
    <source>
        <dbReference type="Proteomes" id="UP001194746"/>
    </source>
</evidence>
<dbReference type="EMBL" id="VCAU01000049">
    <property type="protein sequence ID" value="KAF9888237.1"/>
    <property type="molecule type" value="Genomic_DNA"/>
</dbReference>
<comment type="similarity">
    <text evidence="1">Belongs to the ATP-dependent AMP-binding enzyme family.</text>
</comment>
<dbReference type="Pfam" id="PF00501">
    <property type="entry name" value="AMP-binding"/>
    <property type="match status" value="1"/>
</dbReference>
<organism evidence="6 7">
    <name type="scientific">Aspergillus nanangensis</name>
    <dbReference type="NCBI Taxonomy" id="2582783"/>
    <lineage>
        <taxon>Eukaryota</taxon>
        <taxon>Fungi</taxon>
        <taxon>Dikarya</taxon>
        <taxon>Ascomycota</taxon>
        <taxon>Pezizomycotina</taxon>
        <taxon>Eurotiomycetes</taxon>
        <taxon>Eurotiomycetidae</taxon>
        <taxon>Eurotiales</taxon>
        <taxon>Aspergillaceae</taxon>
        <taxon>Aspergillus</taxon>
        <taxon>Aspergillus subgen. Circumdati</taxon>
    </lineage>
</organism>
<reference evidence="6" key="1">
    <citation type="journal article" date="2019" name="Beilstein J. Org. Chem.">
        <title>Nanangenines: drimane sesquiterpenoids as the dominant metabolite cohort of a novel Australian fungus, Aspergillus nanangensis.</title>
        <authorList>
            <person name="Lacey H.J."/>
            <person name="Gilchrist C.L.M."/>
            <person name="Crombie A."/>
            <person name="Kalaitzis J.A."/>
            <person name="Vuong D."/>
            <person name="Rutledge P.J."/>
            <person name="Turner P."/>
            <person name="Pitt J.I."/>
            <person name="Lacey E."/>
            <person name="Chooi Y.H."/>
            <person name="Piggott A.M."/>
        </authorList>
    </citation>
    <scope>NUCLEOTIDE SEQUENCE</scope>
    <source>
        <strain evidence="6">MST-FP2251</strain>
    </source>
</reference>
<gene>
    <name evidence="6" type="ORF">FE257_008806</name>
</gene>
<dbReference type="PANTHER" id="PTHR24096:SF149">
    <property type="entry name" value="AMP-BINDING DOMAIN-CONTAINING PROTEIN-RELATED"/>
    <property type="match status" value="1"/>
</dbReference>
<evidence type="ECO:0000313" key="6">
    <source>
        <dbReference type="EMBL" id="KAF9888237.1"/>
    </source>
</evidence>
<dbReference type="Pfam" id="PF13193">
    <property type="entry name" value="AMP-binding_C"/>
    <property type="match status" value="1"/>
</dbReference>
<feature type="compositionally biased region" description="Low complexity" evidence="3">
    <location>
        <begin position="147"/>
        <end position="159"/>
    </location>
</feature>
<evidence type="ECO:0000259" key="5">
    <source>
        <dbReference type="Pfam" id="PF13193"/>
    </source>
</evidence>
<dbReference type="AlphaFoldDB" id="A0AAD4GT17"/>
<dbReference type="Proteomes" id="UP001194746">
    <property type="component" value="Unassembled WGS sequence"/>
</dbReference>
<dbReference type="InterPro" id="IPR025110">
    <property type="entry name" value="AMP-bd_C"/>
</dbReference>
<evidence type="ECO:0000256" key="3">
    <source>
        <dbReference type="SAM" id="MobiDB-lite"/>
    </source>
</evidence>
<dbReference type="GO" id="GO:0016405">
    <property type="term" value="F:CoA-ligase activity"/>
    <property type="evidence" value="ECO:0007669"/>
    <property type="project" value="TreeGrafter"/>
</dbReference>
<proteinExistence type="inferred from homology"/>
<dbReference type="PANTHER" id="PTHR24096">
    <property type="entry name" value="LONG-CHAIN-FATTY-ACID--COA LIGASE"/>
    <property type="match status" value="1"/>
</dbReference>
<protein>
    <recommendedName>
        <fullName evidence="8">Acetyl-CoA synthetase-like protein</fullName>
    </recommendedName>
</protein>
<keyword evidence="2" id="KW-0436">Ligase</keyword>
<dbReference type="PROSITE" id="PS00455">
    <property type="entry name" value="AMP_BINDING"/>
    <property type="match status" value="1"/>
</dbReference>
<reference evidence="6" key="2">
    <citation type="submission" date="2020-02" db="EMBL/GenBank/DDBJ databases">
        <authorList>
            <person name="Gilchrist C.L.M."/>
            <person name="Chooi Y.-H."/>
        </authorList>
    </citation>
    <scope>NUCLEOTIDE SEQUENCE</scope>
    <source>
        <strain evidence="6">MST-FP2251</strain>
    </source>
</reference>
<dbReference type="InterPro" id="IPR042099">
    <property type="entry name" value="ANL_N_sf"/>
</dbReference>
<evidence type="ECO:0000256" key="2">
    <source>
        <dbReference type="ARBA" id="ARBA00022598"/>
    </source>
</evidence>
<sequence>MATIPAVDIWGLLFERSPPFPSDHILFQSPTSQKNYTLDHVRHRAESFGHALQSHWSWTKGQVLVVMAPNHIDVPLVTWGCHWAGGVVAPVNPGLSARELHQQLQSSRAQGIVVHAQGLETALEAARLSNLPRDRVLVLGDSDSDTKNNTNTNDDNLSSPRSKVVSIEEFARNINELLPSGRTRVPIDPARDTAFLVYSSGTTGRPKGVMVSHRNVVAGVILQSLVEGEHVHFSRDRVLASLPIYHIYGLICLIHLPVYLGTPTVFMDKFDLDTFCSLIQAHAITHAYVAPPIVLHLAKSPRVADYNLQSVRMITSGGAPLAPGLIAEVGARLNMPVRQAYGLSETTAVCHIQRWPTWHTTPGSNGPPLPGLEAKFITSTGTPAAPASEAEGELYIRGPTVFNGYQDEPELTAASMTADGWFKTGDIGYEDAEGNLYITDRAKDMIKFKGYQVAPAELEDTLLEHEAVEDVAVIGVENADLQSEVPLAYVVLKRKDGEGGGVEMAEALLRHVRERLVRYKQLRGGIVWTERIPKSPSGKILKRELRERVASVDRGKVIGAVEYNRYREAKI</sequence>
<keyword evidence="7" id="KW-1185">Reference proteome</keyword>
<evidence type="ECO:0000259" key="4">
    <source>
        <dbReference type="Pfam" id="PF00501"/>
    </source>
</evidence>
<dbReference type="SUPFAM" id="SSF56801">
    <property type="entry name" value="Acetyl-CoA synthetase-like"/>
    <property type="match status" value="1"/>
</dbReference>
<feature type="domain" description="AMP-dependent synthetase/ligase" evidence="4">
    <location>
        <begin position="23"/>
        <end position="405"/>
    </location>
</feature>
<dbReference type="InterPro" id="IPR000873">
    <property type="entry name" value="AMP-dep_synth/lig_dom"/>
</dbReference>
<feature type="region of interest" description="Disordered" evidence="3">
    <location>
        <begin position="139"/>
        <end position="161"/>
    </location>
</feature>
<dbReference type="Gene3D" id="3.30.300.30">
    <property type="match status" value="1"/>
</dbReference>
<dbReference type="InterPro" id="IPR045851">
    <property type="entry name" value="AMP-bd_C_sf"/>
</dbReference>
<evidence type="ECO:0000256" key="1">
    <source>
        <dbReference type="ARBA" id="ARBA00006432"/>
    </source>
</evidence>
<dbReference type="CDD" id="cd05911">
    <property type="entry name" value="Firefly_Luc_like"/>
    <property type="match status" value="1"/>
</dbReference>
<accession>A0AAD4GT17</accession>